<dbReference type="HOGENOM" id="CLU_2632388_0_0_7"/>
<keyword evidence="1" id="KW-0472">Membrane</keyword>
<evidence type="ECO:0000256" key="1">
    <source>
        <dbReference type="SAM" id="Phobius"/>
    </source>
</evidence>
<keyword evidence="1" id="KW-1133">Transmembrane helix</keyword>
<feature type="transmembrane region" description="Helical" evidence="1">
    <location>
        <begin position="16"/>
        <end position="37"/>
    </location>
</feature>
<accession>I2Q6D3</accession>
<dbReference type="AlphaFoldDB" id="I2Q6D3"/>
<reference evidence="2" key="1">
    <citation type="submission" date="2011-11" db="EMBL/GenBank/DDBJ databases">
        <title>Improved High-Quality Draft sequence of Desulfovibrio sp. U5L.</title>
        <authorList>
            <consortium name="US DOE Joint Genome Institute"/>
            <person name="Lucas S."/>
            <person name="Han J."/>
            <person name="Lapidus A."/>
            <person name="Cheng J.-F."/>
            <person name="Goodwin L."/>
            <person name="Pitluck S."/>
            <person name="Peters L."/>
            <person name="Ovchinnikova G."/>
            <person name="Held B."/>
            <person name="Detter J.C."/>
            <person name="Han C."/>
            <person name="Tapia R."/>
            <person name="Land M."/>
            <person name="Hauser L."/>
            <person name="Kyrpides N."/>
            <person name="Ivanova N."/>
            <person name="Pagani I."/>
            <person name="Gabster J."/>
            <person name="Walker C."/>
            <person name="Stolyar S."/>
            <person name="Stahl D."/>
            <person name="Arkin A."/>
            <person name="Dehal P."/>
            <person name="Hazen T."/>
            <person name="Woyke T."/>
        </authorList>
    </citation>
    <scope>NUCLEOTIDE SEQUENCE [LARGE SCALE GENOMIC DNA]</scope>
    <source>
        <strain evidence="2">U5L</strain>
    </source>
</reference>
<evidence type="ECO:0000313" key="2">
    <source>
        <dbReference type="EMBL" id="EIG55339.1"/>
    </source>
</evidence>
<name>I2Q6D3_9BACT</name>
<dbReference type="EMBL" id="JH600068">
    <property type="protein sequence ID" value="EIG55339.1"/>
    <property type="molecule type" value="Genomic_DNA"/>
</dbReference>
<proteinExistence type="predicted"/>
<organism evidence="2">
    <name type="scientific">Desulfovibrio sp. U5L</name>
    <dbReference type="NCBI Taxonomy" id="596152"/>
    <lineage>
        <taxon>Bacteria</taxon>
        <taxon>Pseudomonadati</taxon>
        <taxon>Thermodesulfobacteriota</taxon>
        <taxon>Desulfovibrionia</taxon>
        <taxon>Desulfovibrionales</taxon>
        <taxon>Desulfovibrionaceae</taxon>
        <taxon>Desulfovibrio</taxon>
    </lineage>
</organism>
<keyword evidence="1" id="KW-0812">Transmembrane</keyword>
<protein>
    <submittedName>
        <fullName evidence="2">Uncharacterized protein</fullName>
    </submittedName>
</protein>
<sequence length="77" mass="8536">MCTSTNGVDRSTSGSVALTMSMMIFCIFLIFIALIVIRPTEAIEVLSLIKDILKHLSDISLHISESLLHIRALQSIY</sequence>
<gene>
    <name evidence="2" type="ORF">DesU5LDRAFT_3721</name>
</gene>